<feature type="compositionally biased region" description="Low complexity" evidence="1">
    <location>
        <begin position="263"/>
        <end position="278"/>
    </location>
</feature>
<dbReference type="GO" id="GO:0008757">
    <property type="term" value="F:S-adenosylmethionine-dependent methyltransferase activity"/>
    <property type="evidence" value="ECO:0007669"/>
    <property type="project" value="InterPro"/>
</dbReference>
<dbReference type="AlphaFoldDB" id="A0A8H7UXG0"/>
<dbReference type="OrthoDB" id="506498at2759"/>
<feature type="region of interest" description="Disordered" evidence="1">
    <location>
        <begin position="263"/>
        <end position="294"/>
    </location>
</feature>
<evidence type="ECO:0000313" key="4">
    <source>
        <dbReference type="Proteomes" id="UP000650833"/>
    </source>
</evidence>
<name>A0A8H7UXG0_9FUNG</name>
<dbReference type="EMBL" id="JAEPRC010000422">
    <property type="protein sequence ID" value="KAG2197632.1"/>
    <property type="molecule type" value="Genomic_DNA"/>
</dbReference>
<accession>A0A8H7UXG0</accession>
<dbReference type="InterPro" id="IPR013216">
    <property type="entry name" value="Methyltransf_11"/>
</dbReference>
<feature type="domain" description="Methyltransferase type 11" evidence="2">
    <location>
        <begin position="323"/>
        <end position="380"/>
    </location>
</feature>
<keyword evidence="4" id="KW-1185">Reference proteome</keyword>
<proteinExistence type="predicted"/>
<gene>
    <name evidence="3" type="ORF">INT46_009104</name>
</gene>
<dbReference type="Proteomes" id="UP000650833">
    <property type="component" value="Unassembled WGS sequence"/>
</dbReference>
<dbReference type="Gene3D" id="3.40.50.150">
    <property type="entry name" value="Vaccinia Virus protein VP39"/>
    <property type="match status" value="1"/>
</dbReference>
<organism evidence="3 4">
    <name type="scientific">Mucor plumbeus</name>
    <dbReference type="NCBI Taxonomy" id="97098"/>
    <lineage>
        <taxon>Eukaryota</taxon>
        <taxon>Fungi</taxon>
        <taxon>Fungi incertae sedis</taxon>
        <taxon>Mucoromycota</taxon>
        <taxon>Mucoromycotina</taxon>
        <taxon>Mucoromycetes</taxon>
        <taxon>Mucorales</taxon>
        <taxon>Mucorineae</taxon>
        <taxon>Mucoraceae</taxon>
        <taxon>Mucor</taxon>
    </lineage>
</organism>
<dbReference type="SUPFAM" id="SSF53335">
    <property type="entry name" value="S-adenosyl-L-methionine-dependent methyltransferases"/>
    <property type="match status" value="1"/>
</dbReference>
<evidence type="ECO:0000259" key="2">
    <source>
        <dbReference type="Pfam" id="PF08241"/>
    </source>
</evidence>
<evidence type="ECO:0000313" key="3">
    <source>
        <dbReference type="EMBL" id="KAG2197632.1"/>
    </source>
</evidence>
<feature type="compositionally biased region" description="Acidic residues" evidence="1">
    <location>
        <begin position="281"/>
        <end position="291"/>
    </location>
</feature>
<sequence>MGNNQSDIRNPFASKNIPKHLKPLKKKKKYKPKKPSNTCSKKEKTPVTVAAAEAAAAATPSPPPILLLNSNNDDDSLHLAGEEADFVGSGPRGAFRWFKGRRYLNHAEEDGLNKNLLPNDQLELDRMRVLAFIIRWAFKGNNVAPVQDDLQKGIQVLNVGYGPGMWPGHHIIDMALDYRNSHFTALDVLDLLPVDFEETENITSNEDGHEMKSPPALVNNMSIFTPMHPKLSTKLQNTTTPVIDSSTLDSSLLLSQTDGNMSSNISSSVTVESSVISTSREEEEEEEEEHNDGDRDAKILEIPLLLVNDEIQKPCETPKKRKLLSNLDFYQANVVNAKLPFEDNHFDFVKQRLVTASFTVSDWKHVMSELVRVTKPGGYIELLEIDYNTYNLGPNGRKWESELIEAARLKRHMEPRIAKHMSDLLKTVGLIDVSSKLVSIPLGSWGLDLGELWKQNMEKFMDSTSPLLSKLVGVSVTEYRNQWLNLLQEVHGRKAFSNLHAAWGRKPLVGINNDIPIDWSLFPLFS</sequence>
<feature type="region of interest" description="Disordered" evidence="1">
    <location>
        <begin position="1"/>
        <end position="56"/>
    </location>
</feature>
<dbReference type="Pfam" id="PF08241">
    <property type="entry name" value="Methyltransf_11"/>
    <property type="match status" value="1"/>
</dbReference>
<evidence type="ECO:0000256" key="1">
    <source>
        <dbReference type="SAM" id="MobiDB-lite"/>
    </source>
</evidence>
<comment type="caution">
    <text evidence="3">The sequence shown here is derived from an EMBL/GenBank/DDBJ whole genome shotgun (WGS) entry which is preliminary data.</text>
</comment>
<feature type="compositionally biased region" description="Low complexity" evidence="1">
    <location>
        <begin position="46"/>
        <end position="56"/>
    </location>
</feature>
<feature type="compositionally biased region" description="Basic residues" evidence="1">
    <location>
        <begin position="17"/>
        <end position="34"/>
    </location>
</feature>
<dbReference type="InterPro" id="IPR029063">
    <property type="entry name" value="SAM-dependent_MTases_sf"/>
</dbReference>
<reference evidence="3" key="1">
    <citation type="submission" date="2020-12" db="EMBL/GenBank/DDBJ databases">
        <title>Metabolic potential, ecology and presence of endohyphal bacteria is reflected in genomic diversity of Mucoromycotina.</title>
        <authorList>
            <person name="Muszewska A."/>
            <person name="Okrasinska A."/>
            <person name="Steczkiewicz K."/>
            <person name="Drgas O."/>
            <person name="Orlowska M."/>
            <person name="Perlinska-Lenart U."/>
            <person name="Aleksandrzak-Piekarczyk T."/>
            <person name="Szatraj K."/>
            <person name="Zielenkiewicz U."/>
            <person name="Pilsyk S."/>
            <person name="Malc E."/>
            <person name="Mieczkowski P."/>
            <person name="Kruszewska J.S."/>
            <person name="Biernat P."/>
            <person name="Pawlowska J."/>
        </authorList>
    </citation>
    <scope>NUCLEOTIDE SEQUENCE</scope>
    <source>
        <strain evidence="3">CBS 226.32</strain>
    </source>
</reference>
<protein>
    <recommendedName>
        <fullName evidence="2">Methyltransferase type 11 domain-containing protein</fullName>
    </recommendedName>
</protein>